<comment type="caution">
    <text evidence="7">The sequence shown here is derived from an EMBL/GenBank/DDBJ whole genome shotgun (WGS) entry which is preliminary data.</text>
</comment>
<name>A0A923LTK9_9FIRM</name>
<dbReference type="AlphaFoldDB" id="A0A923LTK9"/>
<dbReference type="CDD" id="cd01167">
    <property type="entry name" value="bac_FRK"/>
    <property type="match status" value="1"/>
</dbReference>
<keyword evidence="5" id="KW-0067">ATP-binding</keyword>
<dbReference type="PROSITE" id="PS00583">
    <property type="entry name" value="PFKB_KINASES_1"/>
    <property type="match status" value="1"/>
</dbReference>
<proteinExistence type="inferred from homology"/>
<dbReference type="Pfam" id="PF00294">
    <property type="entry name" value="PfkB"/>
    <property type="match status" value="1"/>
</dbReference>
<dbReference type="InterPro" id="IPR050306">
    <property type="entry name" value="PfkB_Carbo_kinase"/>
</dbReference>
<evidence type="ECO:0000256" key="1">
    <source>
        <dbReference type="ARBA" id="ARBA00010688"/>
    </source>
</evidence>
<dbReference type="PANTHER" id="PTHR43085:SF1">
    <property type="entry name" value="PSEUDOURIDINE KINASE-RELATED"/>
    <property type="match status" value="1"/>
</dbReference>
<evidence type="ECO:0000256" key="2">
    <source>
        <dbReference type="ARBA" id="ARBA00022679"/>
    </source>
</evidence>
<dbReference type="PANTHER" id="PTHR43085">
    <property type="entry name" value="HEXOKINASE FAMILY MEMBER"/>
    <property type="match status" value="1"/>
</dbReference>
<protein>
    <submittedName>
        <fullName evidence="7">Carbohydrate kinase</fullName>
    </submittedName>
</protein>
<comment type="similarity">
    <text evidence="1">Belongs to the carbohydrate kinase PfkB family.</text>
</comment>
<evidence type="ECO:0000256" key="3">
    <source>
        <dbReference type="ARBA" id="ARBA00022741"/>
    </source>
</evidence>
<keyword evidence="4 7" id="KW-0418">Kinase</keyword>
<dbReference type="PRINTS" id="PR00990">
    <property type="entry name" value="RIBOKINASE"/>
</dbReference>
<feature type="domain" description="Carbohydrate kinase PfkB" evidence="6">
    <location>
        <begin position="1"/>
        <end position="307"/>
    </location>
</feature>
<dbReference type="GO" id="GO:0006000">
    <property type="term" value="P:fructose metabolic process"/>
    <property type="evidence" value="ECO:0007669"/>
    <property type="project" value="UniProtKB-ARBA"/>
</dbReference>
<keyword evidence="2" id="KW-0808">Transferase</keyword>
<evidence type="ECO:0000313" key="7">
    <source>
        <dbReference type="EMBL" id="MBC5723910.1"/>
    </source>
</evidence>
<dbReference type="Gene3D" id="3.40.1190.20">
    <property type="match status" value="1"/>
</dbReference>
<dbReference type="EMBL" id="JACOPL010000001">
    <property type="protein sequence ID" value="MBC5723910.1"/>
    <property type="molecule type" value="Genomic_DNA"/>
</dbReference>
<dbReference type="InterPro" id="IPR002173">
    <property type="entry name" value="Carboh/pur_kinase_PfkB_CS"/>
</dbReference>
<dbReference type="GO" id="GO:0005524">
    <property type="term" value="F:ATP binding"/>
    <property type="evidence" value="ECO:0007669"/>
    <property type="project" value="UniProtKB-KW"/>
</dbReference>
<dbReference type="InterPro" id="IPR002139">
    <property type="entry name" value="Ribo/fructo_kinase"/>
</dbReference>
<dbReference type="RefSeq" id="WP_147573636.1">
    <property type="nucleotide sequence ID" value="NZ_JACOPL010000001.1"/>
</dbReference>
<organism evidence="7 8">
    <name type="scientific">Agathobaculum faecis</name>
    <dbReference type="NCBI Taxonomy" id="2763013"/>
    <lineage>
        <taxon>Bacteria</taxon>
        <taxon>Bacillati</taxon>
        <taxon>Bacillota</taxon>
        <taxon>Clostridia</taxon>
        <taxon>Eubacteriales</taxon>
        <taxon>Butyricicoccaceae</taxon>
        <taxon>Agathobaculum</taxon>
    </lineage>
</organism>
<accession>A0A923LTK9</accession>
<keyword evidence="3" id="KW-0547">Nucleotide-binding</keyword>
<sequence>MKKVMAIGELLIDFVPQQKGCALDEVTHFERVAGGAPANVAAAVARLGGTAGMISQVGEDAFGTHILKVLQSNGVDTGNVFRTGKANTGLAFVSLDASGNREFSFFRNPSADLFLCEEQITPAMFADCAALHFCSVDLVDWPVKAAHRRAIGLAQEAGALISFDPNVRLPLWERPEDCQAAIRAFLPFADLVKLSDDEVEFVTGCKEEREAARRLFAGGCRMLLVTRGADGAAIYTRGAYAETETIPVPVTDTTGAGDSFIGSFLYQLTRDGVTAEQLDRLSEERLASYLQFSARYASLTVQRKGAVMATLEELRRAYPDKE</sequence>
<dbReference type="InterPro" id="IPR029056">
    <property type="entry name" value="Ribokinase-like"/>
</dbReference>
<dbReference type="SUPFAM" id="SSF53613">
    <property type="entry name" value="Ribokinase-like"/>
    <property type="match status" value="1"/>
</dbReference>
<dbReference type="InterPro" id="IPR011611">
    <property type="entry name" value="PfkB_dom"/>
</dbReference>
<keyword evidence="8" id="KW-1185">Reference proteome</keyword>
<gene>
    <name evidence="7" type="ORF">H8S45_00265</name>
</gene>
<evidence type="ECO:0000256" key="5">
    <source>
        <dbReference type="ARBA" id="ARBA00022840"/>
    </source>
</evidence>
<reference evidence="7" key="1">
    <citation type="submission" date="2020-08" db="EMBL/GenBank/DDBJ databases">
        <title>Genome public.</title>
        <authorList>
            <person name="Liu C."/>
            <person name="Sun Q."/>
        </authorList>
    </citation>
    <scope>NUCLEOTIDE SEQUENCE</scope>
    <source>
        <strain evidence="7">NSJ-28</strain>
    </source>
</reference>
<evidence type="ECO:0000259" key="6">
    <source>
        <dbReference type="Pfam" id="PF00294"/>
    </source>
</evidence>
<evidence type="ECO:0000313" key="8">
    <source>
        <dbReference type="Proteomes" id="UP000606499"/>
    </source>
</evidence>
<dbReference type="Proteomes" id="UP000606499">
    <property type="component" value="Unassembled WGS sequence"/>
</dbReference>
<dbReference type="GO" id="GO:0008865">
    <property type="term" value="F:fructokinase activity"/>
    <property type="evidence" value="ECO:0007669"/>
    <property type="project" value="UniProtKB-ARBA"/>
</dbReference>
<evidence type="ECO:0000256" key="4">
    <source>
        <dbReference type="ARBA" id="ARBA00022777"/>
    </source>
</evidence>